<dbReference type="InterPro" id="IPR001853">
    <property type="entry name" value="DSBA-like_thioredoxin_dom"/>
</dbReference>
<gene>
    <name evidence="2" type="ORF">NWP23_03320</name>
</gene>
<dbReference type="GO" id="GO:0016491">
    <property type="term" value="F:oxidoreductase activity"/>
    <property type="evidence" value="ECO:0007669"/>
    <property type="project" value="InterPro"/>
</dbReference>
<proteinExistence type="predicted"/>
<dbReference type="Proteomes" id="UP001159370">
    <property type="component" value="Unassembled WGS sequence"/>
</dbReference>
<dbReference type="EMBL" id="JANQDL010000025">
    <property type="protein sequence ID" value="MDH6062832.1"/>
    <property type="molecule type" value="Genomic_DNA"/>
</dbReference>
<dbReference type="RefSeq" id="WP_280657170.1">
    <property type="nucleotide sequence ID" value="NZ_JANQDL010000025.1"/>
</dbReference>
<evidence type="ECO:0000313" key="2">
    <source>
        <dbReference type="EMBL" id="MDH6062832.1"/>
    </source>
</evidence>
<name>A0AA43KDW3_9CYAN</name>
<dbReference type="InterPro" id="IPR036249">
    <property type="entry name" value="Thioredoxin-like_sf"/>
</dbReference>
<dbReference type="AlphaFoldDB" id="A0AA43KDW3"/>
<dbReference type="Pfam" id="PF01323">
    <property type="entry name" value="DSBA"/>
    <property type="match status" value="1"/>
</dbReference>
<organism evidence="2 3">
    <name type="scientific">Umezakia ovalisporum FSS-62</name>
    <dbReference type="NCBI Taxonomy" id="2971776"/>
    <lineage>
        <taxon>Bacteria</taxon>
        <taxon>Bacillati</taxon>
        <taxon>Cyanobacteriota</taxon>
        <taxon>Cyanophyceae</taxon>
        <taxon>Nostocales</taxon>
        <taxon>Nodulariaceae</taxon>
        <taxon>Umezakia</taxon>
    </lineage>
</organism>
<dbReference type="CDD" id="cd03024">
    <property type="entry name" value="DsbA_FrnE"/>
    <property type="match status" value="1"/>
</dbReference>
<dbReference type="PANTHER" id="PTHR13887">
    <property type="entry name" value="GLUTATHIONE S-TRANSFERASE KAPPA"/>
    <property type="match status" value="1"/>
</dbReference>
<dbReference type="PANTHER" id="PTHR13887:SF41">
    <property type="entry name" value="THIOREDOXIN SUPERFAMILY PROTEIN"/>
    <property type="match status" value="1"/>
</dbReference>
<evidence type="ECO:0000313" key="3">
    <source>
        <dbReference type="Proteomes" id="UP001159370"/>
    </source>
</evidence>
<comment type="caution">
    <text evidence="2">The sequence shown here is derived from an EMBL/GenBank/DDBJ whole genome shotgun (WGS) entry which is preliminary data.</text>
</comment>
<sequence length="215" mass="24336">MLIDIFHDTVCPWCRIGKKHLFDALAQWKGETVNIRWHPFILYHAVPPQGYEYISFMQKRKGLSIAELQQMFAHVRQVGELAGVKLNFDKISLAVNTQLSHQLIAIAPVKIRNNIVEEIYQAYFEDGLNIGDIEVLVAIGKNHQMDENTLRLQLTDVNAIDAAVTASIFPRLNGINSVPSFIFNNKVKVDGSQSVNVLLRALNRAAFIEVLAKQW</sequence>
<reference evidence="2 3" key="1">
    <citation type="journal article" date="2023" name="J. Phycol.">
        <title>Chrysosporum ovalisporum is synonymous with the true-branching cyanobacterium Umezakia natans (Nostocales/Aphanizomenonaceae).</title>
        <authorList>
            <person name="McGregor G.B."/>
            <person name="Sendall B.C."/>
            <person name="Niiyama Y."/>
            <person name="Tuji A."/>
            <person name="Willis A."/>
        </authorList>
    </citation>
    <scope>NUCLEOTIDE SEQUENCE [LARGE SCALE GENOMIC DNA]</scope>
    <source>
        <strain evidence="2 3">FSS-62</strain>
    </source>
</reference>
<protein>
    <submittedName>
        <fullName evidence="2">DsbA family oxidoreductase</fullName>
    </submittedName>
</protein>
<feature type="domain" description="DSBA-like thioredoxin" evidence="1">
    <location>
        <begin position="3"/>
        <end position="202"/>
    </location>
</feature>
<dbReference type="SUPFAM" id="SSF52833">
    <property type="entry name" value="Thioredoxin-like"/>
    <property type="match status" value="1"/>
</dbReference>
<accession>A0AA43KDW3</accession>
<evidence type="ECO:0000259" key="1">
    <source>
        <dbReference type="Pfam" id="PF01323"/>
    </source>
</evidence>
<dbReference type="Gene3D" id="3.40.30.10">
    <property type="entry name" value="Glutaredoxin"/>
    <property type="match status" value="1"/>
</dbReference>